<dbReference type="Pfam" id="PF00067">
    <property type="entry name" value="p450"/>
    <property type="match status" value="1"/>
</dbReference>
<keyword evidence="4" id="KW-0813">Transport</keyword>
<feature type="transmembrane region" description="Helical" evidence="11">
    <location>
        <begin position="211"/>
        <end position="232"/>
    </location>
</feature>
<gene>
    <name evidence="12" type="ORF">GQ26_0092210</name>
</gene>
<feature type="transmembrane region" description="Helical" evidence="11">
    <location>
        <begin position="252"/>
        <end position="273"/>
    </location>
</feature>
<comment type="caution">
    <text evidence="12">The sequence shown here is derived from an EMBL/GenBank/DDBJ whole genome shotgun (WGS) entry which is preliminary data.</text>
</comment>
<name>A0A093XWJ2_TALMA</name>
<dbReference type="PRINTS" id="PR00465">
    <property type="entry name" value="EP450IV"/>
</dbReference>
<keyword evidence="9" id="KW-0408">Iron</keyword>
<dbReference type="Gene3D" id="1.10.630.10">
    <property type="entry name" value="Cytochrome P450"/>
    <property type="match status" value="1"/>
</dbReference>
<evidence type="ECO:0000256" key="8">
    <source>
        <dbReference type="ARBA" id="ARBA00023002"/>
    </source>
</evidence>
<dbReference type="GO" id="GO:0004497">
    <property type="term" value="F:monooxygenase activity"/>
    <property type="evidence" value="ECO:0007669"/>
    <property type="project" value="InterPro"/>
</dbReference>
<protein>
    <submittedName>
        <fullName evidence="12">Putative amino-acid permease C15C4.04c</fullName>
    </submittedName>
</protein>
<evidence type="ECO:0000256" key="9">
    <source>
        <dbReference type="ARBA" id="ARBA00023004"/>
    </source>
</evidence>
<dbReference type="Gene3D" id="1.20.1740.10">
    <property type="entry name" value="Amino acid/polyamine transporter I"/>
    <property type="match status" value="1"/>
</dbReference>
<dbReference type="AlphaFoldDB" id="A0A093XWJ2"/>
<dbReference type="HOGENOM" id="CLU_010814_0_0_1"/>
<feature type="transmembrane region" description="Helical" evidence="11">
    <location>
        <begin position="465"/>
        <end position="484"/>
    </location>
</feature>
<dbReference type="InterPro" id="IPR002293">
    <property type="entry name" value="AA/rel_permease1"/>
</dbReference>
<evidence type="ECO:0000256" key="1">
    <source>
        <dbReference type="ARBA" id="ARBA00001971"/>
    </source>
</evidence>
<keyword evidence="8" id="KW-0560">Oxidoreductase</keyword>
<dbReference type="InterPro" id="IPR002403">
    <property type="entry name" value="Cyt_P450_E_grp-IV"/>
</dbReference>
<dbReference type="EMBL" id="JPOX01000009">
    <property type="protein sequence ID" value="KFX49623.1"/>
    <property type="molecule type" value="Genomic_DNA"/>
</dbReference>
<evidence type="ECO:0000256" key="10">
    <source>
        <dbReference type="ARBA" id="ARBA00023136"/>
    </source>
</evidence>
<keyword evidence="5 11" id="KW-0812">Transmembrane</keyword>
<dbReference type="GO" id="GO:0016020">
    <property type="term" value="C:membrane"/>
    <property type="evidence" value="ECO:0007669"/>
    <property type="project" value="UniProtKB-SubCell"/>
</dbReference>
<feature type="transmembrane region" description="Helical" evidence="11">
    <location>
        <begin position="419"/>
        <end position="445"/>
    </location>
</feature>
<feature type="transmembrane region" description="Helical" evidence="11">
    <location>
        <begin position="496"/>
        <end position="515"/>
    </location>
</feature>
<proteinExistence type="inferred from homology"/>
<dbReference type="PANTHER" id="PTHR45649:SF41">
    <property type="entry name" value="TRANSPORTER, PUTATIVE (EUROFUNG)-RELATED"/>
    <property type="match status" value="1"/>
</dbReference>
<dbReference type="GO" id="GO:0016705">
    <property type="term" value="F:oxidoreductase activity, acting on paired donors, with incorporation or reduction of molecular oxygen"/>
    <property type="evidence" value="ECO:0007669"/>
    <property type="project" value="InterPro"/>
</dbReference>
<feature type="transmembrane region" description="Helical" evidence="11">
    <location>
        <begin position="69"/>
        <end position="87"/>
    </location>
</feature>
<comment type="subcellular location">
    <subcellularLocation>
        <location evidence="2">Membrane</location>
        <topology evidence="2">Multi-pass membrane protein</topology>
    </subcellularLocation>
</comment>
<feature type="transmembrane region" description="Helical" evidence="11">
    <location>
        <begin position="294"/>
        <end position="317"/>
    </location>
</feature>
<dbReference type="SUPFAM" id="SSF48264">
    <property type="entry name" value="Cytochrome P450"/>
    <property type="match status" value="1"/>
</dbReference>
<keyword evidence="6" id="KW-0479">Metal-binding</keyword>
<keyword evidence="7 11" id="KW-1133">Transmembrane helix</keyword>
<reference evidence="12" key="1">
    <citation type="journal article" date="2014" name="PLoS Genet.">
        <title>Signature Gene Expression Reveals Novel Clues to the Molecular Mechanisms of Dimorphic Transition in Penicillium marneffei.</title>
        <authorList>
            <person name="Yang E."/>
            <person name="Wang G."/>
            <person name="Cai J."/>
            <person name="Woo P.C."/>
            <person name="Lau S.K."/>
            <person name="Yuen K.-Y."/>
            <person name="Chow W.-N."/>
            <person name="Lin X."/>
        </authorList>
    </citation>
    <scope>NUCLEOTIDE SEQUENCE [LARGE SCALE GENOMIC DNA]</scope>
    <source>
        <strain evidence="12">PM1</strain>
    </source>
</reference>
<dbReference type="GO" id="GO:0022857">
    <property type="term" value="F:transmembrane transporter activity"/>
    <property type="evidence" value="ECO:0007669"/>
    <property type="project" value="InterPro"/>
</dbReference>
<dbReference type="PANTHER" id="PTHR45649">
    <property type="entry name" value="AMINO-ACID PERMEASE BAT1"/>
    <property type="match status" value="1"/>
</dbReference>
<evidence type="ECO:0000256" key="6">
    <source>
        <dbReference type="ARBA" id="ARBA00022723"/>
    </source>
</evidence>
<dbReference type="Pfam" id="PF13520">
    <property type="entry name" value="AA_permease_2"/>
    <property type="match status" value="1"/>
</dbReference>
<evidence type="ECO:0000313" key="12">
    <source>
        <dbReference type="EMBL" id="KFX49623.1"/>
    </source>
</evidence>
<dbReference type="InterPro" id="IPR036396">
    <property type="entry name" value="Cyt_P450_sf"/>
</dbReference>
<keyword evidence="10 11" id="KW-0472">Membrane</keyword>
<evidence type="ECO:0000256" key="11">
    <source>
        <dbReference type="SAM" id="Phobius"/>
    </source>
</evidence>
<evidence type="ECO:0000256" key="2">
    <source>
        <dbReference type="ARBA" id="ARBA00004141"/>
    </source>
</evidence>
<feature type="transmembrane region" description="Helical" evidence="11">
    <location>
        <begin position="395"/>
        <end position="413"/>
    </location>
</feature>
<dbReference type="GO" id="GO:0005506">
    <property type="term" value="F:iron ion binding"/>
    <property type="evidence" value="ECO:0007669"/>
    <property type="project" value="InterPro"/>
</dbReference>
<comment type="cofactor">
    <cofactor evidence="1">
        <name>heme</name>
        <dbReference type="ChEBI" id="CHEBI:30413"/>
    </cofactor>
</comment>
<dbReference type="GO" id="GO:0020037">
    <property type="term" value="F:heme binding"/>
    <property type="evidence" value="ECO:0007669"/>
    <property type="project" value="InterPro"/>
</dbReference>
<organism evidence="12">
    <name type="scientific">Talaromyces marneffei PM1</name>
    <dbReference type="NCBI Taxonomy" id="1077442"/>
    <lineage>
        <taxon>Eukaryota</taxon>
        <taxon>Fungi</taxon>
        <taxon>Dikarya</taxon>
        <taxon>Ascomycota</taxon>
        <taxon>Pezizomycotina</taxon>
        <taxon>Eurotiomycetes</taxon>
        <taxon>Eurotiomycetidae</taxon>
        <taxon>Eurotiales</taxon>
        <taxon>Trichocomaceae</taxon>
        <taxon>Talaromyces</taxon>
        <taxon>Talaromyces sect. Talaromyces</taxon>
    </lineage>
</organism>
<evidence type="ECO:0000256" key="5">
    <source>
        <dbReference type="ARBA" id="ARBA00022692"/>
    </source>
</evidence>
<feature type="transmembrane region" description="Helical" evidence="11">
    <location>
        <begin position="140"/>
        <end position="172"/>
    </location>
</feature>
<evidence type="ECO:0000256" key="7">
    <source>
        <dbReference type="ARBA" id="ARBA00022989"/>
    </source>
</evidence>
<dbReference type="InterPro" id="IPR001128">
    <property type="entry name" value="Cyt_P450"/>
</dbReference>
<sequence>MRETSKNGACVQTDDGLNQYHVPARYLGNGADKRDMSALGRDQVLRVKTSSHEDLLTYGLTDGGTAGLIWGYVIVCVGFLLVFASLAEMASMYVEDLSYWLMTIYPTMAVSNDKATSRAPTSGGQYHWVSEFAPKSCQKFLSYVTGWLCATGWQCAIVSIAFLAGTIIQGLIVLNDETYVFQRWHGTLLVIAITAFSIFFNTFLAKRLPMVEALILILHIVGLFAIIIPLWVMAPRASAKSVFTQFDNNGGWSSLGTSTLVGFSGTITSMIGYDCAAHMSEEIRNAGETLPKAMMSAVVVNAVLGFVMLVTICFTLGDVDSILASPTGYPFIQVFFNSTGSYAGTNVMTAILILTLTASTITEVATASRQLWSFARDNGVPFGEFFSHVNPGWNIPLNSVLVSLAITALLSLINIGSTAALTAIVSLTITSLMSSYIISISCLLLKRIRGEPLPEHRWSLGKWGMAINIAALAYLCPVFVFAFFPLTSTVTVSTMNWSVVMYLGVIFFATAYYWLGGRHKFVAPVALHNSFESLDLANVKPMLSSLSTIVIIALIIGLIYQYFIFPYILSPLAKIPNAHFTSPITSLWILHKRKTGNEIKTIYCLHRQHGPVVRLGPNEISVNSIDGLRTIYTGGFEKTSWYSDNFLNFGTDNLVSTRGYKPHSIQKRMLSHVYSKSFLQNSPDLQRVSSIIVVGRILPLLDKLAQTQEAINVLPLLQGIGQDFTSAYLFGSEYGTDFIRDVAKREQWLDLYEKFKVLHPKERYLGEFEQGCLALCDKVSDDLKEGKTGSNQGTQPVVYAQFYRCLEKDPEDWERKRLTLASEMLDHLIAGHETLGISFTYTLWELSQRPDLQARLRAELLGLSPTLRIASSENEKDSALPSARSLDNLPLLDSIIRETLRLHTPVPGPQPRVVPSSSSQPVTIEGYTDIPGGTIVSSSAFSLHRVVDVYPNPDEWLPERWLNPDSGNSEAMNRLFWTFGSGGRMSPTMRVKQHALSQDVTVLKLVVGAIYTNFTTSIVDDEGIEQEDSYIAPPKGRKLVLQFTSVS</sequence>
<feature type="transmembrane region" description="Helical" evidence="11">
    <location>
        <begin position="546"/>
        <end position="569"/>
    </location>
</feature>
<feature type="transmembrane region" description="Helical" evidence="11">
    <location>
        <begin position="184"/>
        <end position="204"/>
    </location>
</feature>
<comment type="similarity">
    <text evidence="3">Belongs to the cytochrome P450 family.</text>
</comment>
<dbReference type="CDD" id="cd11059">
    <property type="entry name" value="CYP_fungal"/>
    <property type="match status" value="1"/>
</dbReference>
<evidence type="ECO:0000256" key="3">
    <source>
        <dbReference type="ARBA" id="ARBA00010617"/>
    </source>
</evidence>
<evidence type="ECO:0000256" key="4">
    <source>
        <dbReference type="ARBA" id="ARBA00022448"/>
    </source>
</evidence>
<accession>A0A093XWJ2</accession>